<proteinExistence type="predicted"/>
<feature type="region of interest" description="Disordered" evidence="1">
    <location>
        <begin position="343"/>
        <end position="363"/>
    </location>
</feature>
<keyword evidence="3" id="KW-1185">Reference proteome</keyword>
<organism evidence="2 3">
    <name type="scientific">Heracleum sosnowskyi</name>
    <dbReference type="NCBI Taxonomy" id="360622"/>
    <lineage>
        <taxon>Eukaryota</taxon>
        <taxon>Viridiplantae</taxon>
        <taxon>Streptophyta</taxon>
        <taxon>Embryophyta</taxon>
        <taxon>Tracheophyta</taxon>
        <taxon>Spermatophyta</taxon>
        <taxon>Magnoliopsida</taxon>
        <taxon>eudicotyledons</taxon>
        <taxon>Gunneridae</taxon>
        <taxon>Pentapetalae</taxon>
        <taxon>asterids</taxon>
        <taxon>campanulids</taxon>
        <taxon>Apiales</taxon>
        <taxon>Apiaceae</taxon>
        <taxon>Apioideae</taxon>
        <taxon>apioid superclade</taxon>
        <taxon>Tordylieae</taxon>
        <taxon>Tordyliinae</taxon>
        <taxon>Heracleum</taxon>
    </lineage>
</organism>
<feature type="compositionally biased region" description="Polar residues" evidence="1">
    <location>
        <begin position="231"/>
        <end position="242"/>
    </location>
</feature>
<name>A0AAD8N485_9APIA</name>
<accession>A0AAD8N485</accession>
<dbReference type="EMBL" id="JAUIZM010000003">
    <property type="protein sequence ID" value="KAK1394278.1"/>
    <property type="molecule type" value="Genomic_DNA"/>
</dbReference>
<protein>
    <submittedName>
        <fullName evidence="2">Uncharacterized protein</fullName>
    </submittedName>
</protein>
<comment type="caution">
    <text evidence="2">The sequence shown here is derived from an EMBL/GenBank/DDBJ whole genome shotgun (WGS) entry which is preliminary data.</text>
</comment>
<gene>
    <name evidence="2" type="ORF">POM88_013334</name>
</gene>
<evidence type="ECO:0000313" key="3">
    <source>
        <dbReference type="Proteomes" id="UP001237642"/>
    </source>
</evidence>
<dbReference type="Proteomes" id="UP001237642">
    <property type="component" value="Unassembled WGS sequence"/>
</dbReference>
<evidence type="ECO:0000313" key="2">
    <source>
        <dbReference type="EMBL" id="KAK1394278.1"/>
    </source>
</evidence>
<reference evidence="2" key="2">
    <citation type="submission" date="2023-05" db="EMBL/GenBank/DDBJ databases">
        <authorList>
            <person name="Schelkunov M.I."/>
        </authorList>
    </citation>
    <scope>NUCLEOTIDE SEQUENCE</scope>
    <source>
        <strain evidence="2">Hsosn_3</strain>
        <tissue evidence="2">Leaf</tissue>
    </source>
</reference>
<reference evidence="2" key="1">
    <citation type="submission" date="2023-02" db="EMBL/GenBank/DDBJ databases">
        <title>Genome of toxic invasive species Heracleum sosnowskyi carries increased number of genes despite the absence of recent whole-genome duplications.</title>
        <authorList>
            <person name="Schelkunov M."/>
            <person name="Shtratnikova V."/>
            <person name="Makarenko M."/>
            <person name="Klepikova A."/>
            <person name="Omelchenko D."/>
            <person name="Novikova G."/>
            <person name="Obukhova E."/>
            <person name="Bogdanov V."/>
            <person name="Penin A."/>
            <person name="Logacheva M."/>
        </authorList>
    </citation>
    <scope>NUCLEOTIDE SEQUENCE</scope>
    <source>
        <strain evidence="2">Hsosn_3</strain>
        <tissue evidence="2">Leaf</tissue>
    </source>
</reference>
<feature type="compositionally biased region" description="Basic and acidic residues" evidence="1">
    <location>
        <begin position="243"/>
        <end position="258"/>
    </location>
</feature>
<evidence type="ECO:0000256" key="1">
    <source>
        <dbReference type="SAM" id="MobiDB-lite"/>
    </source>
</evidence>
<sequence>MVNYRESTLKNHDEDFYKIVEEAMKEPRRRLSNCSTLLKEKIISVCVKVNEERRWAIDVYFNSRISMLITMQLLQSLPARVLTVMKNKITANHTVFNEVLHLQMMNIIAEKLREVYTNPFCVYYESTTKSGNRRCAYMSLGGTSTMESKSILKVLHMILNSKANKERVLAVKAIYDLLVKRDKKLSSTMKKMISKANSNRAEQGESCSFEVPFDDDDDLDGNGGTGEAGNASGSTSRNVGSKSQEESKEEAPVQEKNDAGATEEEESEIFEALEASILRCSIDSINAEKDTVKKYAVMEDTVKKDTVTEVTVNKDVVKGEIKPTVKPKRTKFLARAWFSRQEPEPEETSTVKKGKHKYSGKEKATGLGRKLRKPIQSKLYSSLNLLEKESMQIKSVEVKLDDNKEASGYTLWLDSSQTVKVEKDFTMIVTSHDVSATLSFRRRPESRRIDYFYLVRMVDLM</sequence>
<dbReference type="AlphaFoldDB" id="A0AAD8N485"/>
<feature type="region of interest" description="Disordered" evidence="1">
    <location>
        <begin position="195"/>
        <end position="267"/>
    </location>
</feature>